<feature type="coiled-coil region" evidence="1">
    <location>
        <begin position="197"/>
        <end position="224"/>
    </location>
</feature>
<sequence>MSFTRFKRLPAELRAYIWRLSLPEDESEVCVIWWEGNGLPLLVDTGFPVAMHVCFESRAIAQASGVQFRDSAVAGCLVPYRPFDTALDILYWGLESPVSIYQARNLDCLKDVQHLAVEVQRADASLSSIFRKTFPEPRALPNVSMVLPDAQLALMSCQRQTLGSRQAGTSCQRESEPSVQDVMQDMHERIGYPQGRMQQIEKLMHEMEEGIQGAEKRIQETEEGTQNLQPRKFVWSRGRVYDDMLMFVEYQRDGTWKECCTDRAYMCEKSKSRLRMVDALRLTKDANRRWCARYNVVRVVVLLSLYT</sequence>
<accession>A0A9W8UNK2</accession>
<evidence type="ECO:0000259" key="2">
    <source>
        <dbReference type="Pfam" id="PF20150"/>
    </source>
</evidence>
<comment type="caution">
    <text evidence="3">The sequence shown here is derived from an EMBL/GenBank/DDBJ whole genome shotgun (WGS) entry which is preliminary data.</text>
</comment>
<proteinExistence type="predicted"/>
<feature type="domain" description="2EXR" evidence="2">
    <location>
        <begin position="3"/>
        <end position="90"/>
    </location>
</feature>
<protein>
    <recommendedName>
        <fullName evidence="2">2EXR domain-containing protein</fullName>
    </recommendedName>
</protein>
<evidence type="ECO:0000256" key="1">
    <source>
        <dbReference type="SAM" id="Coils"/>
    </source>
</evidence>
<keyword evidence="1" id="KW-0175">Coiled coil</keyword>
<dbReference type="InterPro" id="IPR045518">
    <property type="entry name" value="2EXR"/>
</dbReference>
<organism evidence="3 4">
    <name type="scientific">Akanthomyces muscarius</name>
    <name type="common">Entomopathogenic fungus</name>
    <name type="synonym">Lecanicillium muscarium</name>
    <dbReference type="NCBI Taxonomy" id="2231603"/>
    <lineage>
        <taxon>Eukaryota</taxon>
        <taxon>Fungi</taxon>
        <taxon>Dikarya</taxon>
        <taxon>Ascomycota</taxon>
        <taxon>Pezizomycotina</taxon>
        <taxon>Sordariomycetes</taxon>
        <taxon>Hypocreomycetidae</taxon>
        <taxon>Hypocreales</taxon>
        <taxon>Cordycipitaceae</taxon>
        <taxon>Akanthomyces</taxon>
    </lineage>
</organism>
<dbReference type="EMBL" id="JAJHUN010000007">
    <property type="protein sequence ID" value="KAJ4154911.1"/>
    <property type="molecule type" value="Genomic_DNA"/>
</dbReference>
<dbReference type="AlphaFoldDB" id="A0A9W8UNK2"/>
<gene>
    <name evidence="3" type="ORF">LMH87_000182</name>
</gene>
<keyword evidence="4" id="KW-1185">Reference proteome</keyword>
<name>A0A9W8UNK2_AKAMU</name>
<dbReference type="Proteomes" id="UP001144673">
    <property type="component" value="Chromosome 6"/>
</dbReference>
<evidence type="ECO:0000313" key="3">
    <source>
        <dbReference type="EMBL" id="KAJ4154911.1"/>
    </source>
</evidence>
<dbReference type="RefSeq" id="XP_056055035.1">
    <property type="nucleotide sequence ID" value="XM_056198048.1"/>
</dbReference>
<dbReference type="Pfam" id="PF20150">
    <property type="entry name" value="2EXR"/>
    <property type="match status" value="1"/>
</dbReference>
<reference evidence="3" key="1">
    <citation type="journal article" date="2023" name="Access Microbiol">
        <title>De-novo genome assembly for Akanthomyces muscarius, a biocontrol agent of insect agricultural pests.</title>
        <authorList>
            <person name="Erdos Z."/>
            <person name="Studholme D.J."/>
            <person name="Raymond B."/>
            <person name="Sharma M."/>
        </authorList>
    </citation>
    <scope>NUCLEOTIDE SEQUENCE</scope>
    <source>
        <strain evidence="3">Ve6</strain>
    </source>
</reference>
<dbReference type="KEGG" id="amus:LMH87_000182"/>
<dbReference type="GeneID" id="80887341"/>
<evidence type="ECO:0000313" key="4">
    <source>
        <dbReference type="Proteomes" id="UP001144673"/>
    </source>
</evidence>